<gene>
    <name evidence="1" type="ORF">DFH07DRAFT_764109</name>
</gene>
<reference evidence="1" key="1">
    <citation type="submission" date="2023-03" db="EMBL/GenBank/DDBJ databases">
        <title>Massive genome expansion in bonnet fungi (Mycena s.s.) driven by repeated elements and novel gene families across ecological guilds.</title>
        <authorList>
            <consortium name="Lawrence Berkeley National Laboratory"/>
            <person name="Harder C.B."/>
            <person name="Miyauchi S."/>
            <person name="Viragh M."/>
            <person name="Kuo A."/>
            <person name="Thoen E."/>
            <person name="Andreopoulos B."/>
            <person name="Lu D."/>
            <person name="Skrede I."/>
            <person name="Drula E."/>
            <person name="Henrissat B."/>
            <person name="Morin E."/>
            <person name="Kohler A."/>
            <person name="Barry K."/>
            <person name="LaButti K."/>
            <person name="Morin E."/>
            <person name="Salamov A."/>
            <person name="Lipzen A."/>
            <person name="Mereny Z."/>
            <person name="Hegedus B."/>
            <person name="Baldrian P."/>
            <person name="Stursova M."/>
            <person name="Weitz H."/>
            <person name="Taylor A."/>
            <person name="Grigoriev I.V."/>
            <person name="Nagy L.G."/>
            <person name="Martin F."/>
            <person name="Kauserud H."/>
        </authorList>
    </citation>
    <scope>NUCLEOTIDE SEQUENCE</scope>
    <source>
        <strain evidence="1">CBHHK188m</strain>
    </source>
</reference>
<name>A0AAD7KDT8_9AGAR</name>
<dbReference type="Proteomes" id="UP001215280">
    <property type="component" value="Unassembled WGS sequence"/>
</dbReference>
<comment type="caution">
    <text evidence="1">The sequence shown here is derived from an EMBL/GenBank/DDBJ whole genome shotgun (WGS) entry which is preliminary data.</text>
</comment>
<protein>
    <submittedName>
        <fullName evidence="1">Uncharacterized protein</fullName>
    </submittedName>
</protein>
<accession>A0AAD7KDT8</accession>
<dbReference type="AlphaFoldDB" id="A0AAD7KDT8"/>
<organism evidence="1 2">
    <name type="scientific">Mycena maculata</name>
    <dbReference type="NCBI Taxonomy" id="230809"/>
    <lineage>
        <taxon>Eukaryota</taxon>
        <taxon>Fungi</taxon>
        <taxon>Dikarya</taxon>
        <taxon>Basidiomycota</taxon>
        <taxon>Agaricomycotina</taxon>
        <taxon>Agaricomycetes</taxon>
        <taxon>Agaricomycetidae</taxon>
        <taxon>Agaricales</taxon>
        <taxon>Marasmiineae</taxon>
        <taxon>Mycenaceae</taxon>
        <taxon>Mycena</taxon>
    </lineage>
</organism>
<sequence>MHFNPRSMNQKPVHAIPSFPNVHELRAVLGLPTPSQNLIILSKFPAVHILRLLGKPRGRVHKCLLFPPSSPLALFLPVAALTHITIPRCSPQDFIACIQDTQSPNIVSLHMEFTKLDNTAFNTLSELFPRLTELLIRIVVSDMSRWFSCEIYDSSQLKDDEVVDGQFGDSVRAGSKLSKFFIQLANTPTVPPNLEHLAISWECYEKHFDELSAYKIPDFAQLRDTLVVRCTSLTWLWFDGFYFLYEWCDPMPDGSVKEVTAKTFMSAYGMHSQVPDIFNDWDPLLWPVLATV</sequence>
<evidence type="ECO:0000313" key="2">
    <source>
        <dbReference type="Proteomes" id="UP001215280"/>
    </source>
</evidence>
<evidence type="ECO:0000313" key="1">
    <source>
        <dbReference type="EMBL" id="KAJ7783631.1"/>
    </source>
</evidence>
<proteinExistence type="predicted"/>
<dbReference type="EMBL" id="JARJLG010000002">
    <property type="protein sequence ID" value="KAJ7783631.1"/>
    <property type="molecule type" value="Genomic_DNA"/>
</dbReference>
<keyword evidence="2" id="KW-1185">Reference proteome</keyword>